<dbReference type="PANTHER" id="PTHR33566">
    <property type="entry name" value="EN/SPM-LIKE TRANSPOSON-RELATED"/>
    <property type="match status" value="1"/>
</dbReference>
<dbReference type="EMBL" id="CP133614">
    <property type="protein sequence ID" value="WMV20736.1"/>
    <property type="molecule type" value="Genomic_DNA"/>
</dbReference>
<evidence type="ECO:0000256" key="1">
    <source>
        <dbReference type="SAM" id="Coils"/>
    </source>
</evidence>
<evidence type="ECO:0008006" key="4">
    <source>
        <dbReference type="Google" id="ProtNLM"/>
    </source>
</evidence>
<dbReference type="Proteomes" id="UP001234989">
    <property type="component" value="Chromosome 3"/>
</dbReference>
<sequence>MGFGGKWMKFCITTVKFSVLINGSLSGFFSSQRGLRQGDPLSLFLFILAMEGLNDTQNIPNERMDKREMPTKVPNINALANILGGKIGELPTVYLGMPLGDKSKSKGIWNNVLEKCEKKLVNWKNKYLSLGGRVTLINSVLDAMPTYMMSVFPMPANVIDRMDAIRRNFLWQGNCDPNEQKYHLVKNKHCGRRQPRLGLEWRTKWTTYMPTQPYGTGVWRSIRSEWIKFANNCKIKVGNGGKTLFWEDVWAGQETLKNKYPDLFNLSLQKVSTIREMRDNQGWDLRFRRHLNDWEINRVAELLNTLEQYKDLTPNEDNLFWLPDKQGRFSVGSAYKTSQRSVSQSSGPGWPWKMIWKVKIPFKLRTSPKELLMHDPSLNQGGQMNSFTFAGNRDIMQNGTAKAVICKSKKLEDAVKEIGLQIKHYEDNIKFLEGQKNRLDDSILDIEVALGKIYSASGTGSENKESSNGKNELETIEEILTLNSCQLPTHNGTQISHFPYMKDVIGMVALLGKVDDDNISRTLTDYLGQETMLAVVCKTHDGLKALQTYDKKGLVNKSSGLHGVGASIGRPLDDRYLVICLENLRPYTGEFLADDPQRRLALKKPRYLNEETPPGFLGFAVNMINIDTANLYCVTSTGHGLRETLFYRLFSQLQVYKTGADMMQALPFIADGAISLDGGIIKSGGIFSLGKREVQIKFPKSSGRSYLPESYFETEIRMKKLKWERVRFEEDLHREQTLLTSAKNNFEIRKQEFVKFLSQSSSYLSGLYT</sequence>
<evidence type="ECO:0000313" key="2">
    <source>
        <dbReference type="EMBL" id="WMV20736.1"/>
    </source>
</evidence>
<gene>
    <name evidence="2" type="ORF">MTR67_014121</name>
</gene>
<keyword evidence="3" id="KW-1185">Reference proteome</keyword>
<reference evidence="2" key="1">
    <citation type="submission" date="2023-08" db="EMBL/GenBank/DDBJ databases">
        <title>A de novo genome assembly of Solanum verrucosum Schlechtendal, a Mexican diploid species geographically isolated from the other diploid A-genome species in potato relatives.</title>
        <authorList>
            <person name="Hosaka K."/>
        </authorList>
    </citation>
    <scope>NUCLEOTIDE SEQUENCE</scope>
    <source>
        <tissue evidence="2">Young leaves</tissue>
    </source>
</reference>
<dbReference type="PANTHER" id="PTHR33566:SF6">
    <property type="entry name" value="PROTEIN DEFECTIVE IN MERISTEM SILENCING 3"/>
    <property type="match status" value="1"/>
</dbReference>
<proteinExistence type="predicted"/>
<evidence type="ECO:0000313" key="3">
    <source>
        <dbReference type="Proteomes" id="UP001234989"/>
    </source>
</evidence>
<organism evidence="2 3">
    <name type="scientific">Solanum verrucosum</name>
    <dbReference type="NCBI Taxonomy" id="315347"/>
    <lineage>
        <taxon>Eukaryota</taxon>
        <taxon>Viridiplantae</taxon>
        <taxon>Streptophyta</taxon>
        <taxon>Embryophyta</taxon>
        <taxon>Tracheophyta</taxon>
        <taxon>Spermatophyta</taxon>
        <taxon>Magnoliopsida</taxon>
        <taxon>eudicotyledons</taxon>
        <taxon>Gunneridae</taxon>
        <taxon>Pentapetalae</taxon>
        <taxon>asterids</taxon>
        <taxon>lamiids</taxon>
        <taxon>Solanales</taxon>
        <taxon>Solanaceae</taxon>
        <taxon>Solanoideae</taxon>
        <taxon>Solaneae</taxon>
        <taxon>Solanum</taxon>
    </lineage>
</organism>
<feature type="coiled-coil region" evidence="1">
    <location>
        <begin position="408"/>
        <end position="442"/>
    </location>
</feature>
<dbReference type="AlphaFoldDB" id="A0AAF0TIK4"/>
<accession>A0AAF0TIK4</accession>
<name>A0AAF0TIK4_SOLVR</name>
<keyword evidence="1" id="KW-0175">Coiled coil</keyword>
<protein>
    <recommendedName>
        <fullName evidence="4">Protein DEFECTIVE IN MERISTEM SILENCING 3</fullName>
    </recommendedName>
</protein>